<keyword evidence="8" id="KW-1185">Reference proteome</keyword>
<organism evidence="6 7">
    <name type="scientific">Erythrobacter ramosus</name>
    <dbReference type="NCBI Taxonomy" id="35811"/>
    <lineage>
        <taxon>Bacteria</taxon>
        <taxon>Pseudomonadati</taxon>
        <taxon>Pseudomonadota</taxon>
        <taxon>Alphaproteobacteria</taxon>
        <taxon>Sphingomonadales</taxon>
        <taxon>Erythrobacteraceae</taxon>
        <taxon>Erythrobacter/Porphyrobacter group</taxon>
        <taxon>Erythrobacter</taxon>
    </lineage>
</organism>
<dbReference type="Pfam" id="PF00535">
    <property type="entry name" value="Glycos_transf_2"/>
    <property type="match status" value="1"/>
</dbReference>
<dbReference type="InterPro" id="IPR001173">
    <property type="entry name" value="Glyco_trans_2-like"/>
</dbReference>
<evidence type="ECO:0000256" key="3">
    <source>
        <dbReference type="ARBA" id="ARBA00022679"/>
    </source>
</evidence>
<name>A0A6I4UMM4_9SPHN</name>
<reference evidence="6 7" key="1">
    <citation type="submission" date="2019-12" db="EMBL/GenBank/DDBJ databases">
        <title>Genomic-based taxomic classification of the family Erythrobacteraceae.</title>
        <authorList>
            <person name="Xu L."/>
        </authorList>
    </citation>
    <scope>NUCLEOTIDE SEQUENCE [LARGE SCALE GENOMIC DNA]</scope>
    <source>
        <strain evidence="6 7">JCM 10282</strain>
    </source>
</reference>
<evidence type="ECO:0000256" key="2">
    <source>
        <dbReference type="ARBA" id="ARBA00022676"/>
    </source>
</evidence>
<comment type="similarity">
    <text evidence="1">Belongs to the glycosyltransferase 2 family.</text>
</comment>
<proteinExistence type="inferred from homology"/>
<dbReference type="EMBL" id="WTYB01000002">
    <property type="protein sequence ID" value="MXP38693.1"/>
    <property type="molecule type" value="Genomic_DNA"/>
</dbReference>
<dbReference type="AlphaFoldDB" id="A0A6I4UMM4"/>
<dbReference type="RefSeq" id="WP_160760818.1">
    <property type="nucleotide sequence ID" value="NZ_BAAADZ010000010.1"/>
</dbReference>
<dbReference type="Proteomes" id="UP000548685">
    <property type="component" value="Unassembled WGS sequence"/>
</dbReference>
<protein>
    <submittedName>
        <fullName evidence="5 6">Glycosyltransferase</fullName>
    </submittedName>
</protein>
<gene>
    <name evidence="5" type="ORF">FHS52_002192</name>
    <name evidence="6" type="ORF">GRI59_08730</name>
</gene>
<evidence type="ECO:0000313" key="5">
    <source>
        <dbReference type="EMBL" id="MBB3776223.1"/>
    </source>
</evidence>
<evidence type="ECO:0000313" key="6">
    <source>
        <dbReference type="EMBL" id="MXP38693.1"/>
    </source>
</evidence>
<dbReference type="PANTHER" id="PTHR43179:SF12">
    <property type="entry name" value="GALACTOFURANOSYLTRANSFERASE GLFT2"/>
    <property type="match status" value="1"/>
</dbReference>
<keyword evidence="3 6" id="KW-0808">Transferase</keyword>
<evidence type="ECO:0000313" key="7">
    <source>
        <dbReference type="Proteomes" id="UP000430021"/>
    </source>
</evidence>
<dbReference type="OrthoDB" id="6653642at2"/>
<dbReference type="Proteomes" id="UP000430021">
    <property type="component" value="Unassembled WGS sequence"/>
</dbReference>
<evidence type="ECO:0000313" key="8">
    <source>
        <dbReference type="Proteomes" id="UP000548685"/>
    </source>
</evidence>
<comment type="caution">
    <text evidence="6">The sequence shown here is derived from an EMBL/GenBank/DDBJ whole genome shotgun (WGS) entry which is preliminary data.</text>
</comment>
<keyword evidence="2" id="KW-0328">Glycosyltransferase</keyword>
<evidence type="ECO:0000256" key="1">
    <source>
        <dbReference type="ARBA" id="ARBA00006739"/>
    </source>
</evidence>
<dbReference type="Gene3D" id="3.90.550.10">
    <property type="entry name" value="Spore Coat Polysaccharide Biosynthesis Protein SpsA, Chain A"/>
    <property type="match status" value="1"/>
</dbReference>
<evidence type="ECO:0000259" key="4">
    <source>
        <dbReference type="Pfam" id="PF00535"/>
    </source>
</evidence>
<dbReference type="InterPro" id="IPR029044">
    <property type="entry name" value="Nucleotide-diphossugar_trans"/>
</dbReference>
<dbReference type="PANTHER" id="PTHR43179">
    <property type="entry name" value="RHAMNOSYLTRANSFERASE WBBL"/>
    <property type="match status" value="1"/>
</dbReference>
<sequence>MSLSVLTLVRNRTEHLVNLLEGVARSAVQPDEVIVVDMSDTPVRLEVQHPLVRFERLETDGLPLAKARNHAAACATGERLVFLDVDCIPMRDCLGGLSDAIGAHDRLVCAEVRYLGPGDASGAWDEAALLANGAVHPVRPFPAQGLEQVDNPGLFWSLAFAIRRSTFQRMGGFDERFTGYGAEDTDFGFAARAVGLPLYFLGGALACHQYHPSFDPPLQHLDDIVANARRFREKRGFWPMAGWLEQFAALGLVAWQDHTLTILRQPTQRERDQAMSFWPADGSAL</sequence>
<feature type="domain" description="Glycosyltransferase 2-like" evidence="4">
    <location>
        <begin position="4"/>
        <end position="165"/>
    </location>
</feature>
<reference evidence="5 8" key="2">
    <citation type="submission" date="2020-08" db="EMBL/GenBank/DDBJ databases">
        <title>Genomic Encyclopedia of Type Strains, Phase IV (KMG-IV): sequencing the most valuable type-strain genomes for metagenomic binning, comparative biology and taxonomic classification.</title>
        <authorList>
            <person name="Goeker M."/>
        </authorList>
    </citation>
    <scope>NUCLEOTIDE SEQUENCE [LARGE SCALE GENOMIC DNA]</scope>
    <source>
        <strain evidence="5 8">DSM 8510</strain>
    </source>
</reference>
<dbReference type="GO" id="GO:0016757">
    <property type="term" value="F:glycosyltransferase activity"/>
    <property type="evidence" value="ECO:0007669"/>
    <property type="project" value="UniProtKB-KW"/>
</dbReference>
<dbReference type="EMBL" id="JACICE010000002">
    <property type="protein sequence ID" value="MBB3776223.1"/>
    <property type="molecule type" value="Genomic_DNA"/>
</dbReference>
<accession>A0A6I4UMM4</accession>
<dbReference type="SUPFAM" id="SSF53448">
    <property type="entry name" value="Nucleotide-diphospho-sugar transferases"/>
    <property type="match status" value="1"/>
</dbReference>